<dbReference type="Gene3D" id="2.170.130.10">
    <property type="entry name" value="TonB-dependent receptor, plug domain"/>
    <property type="match status" value="1"/>
</dbReference>
<dbReference type="PROSITE" id="PS52016">
    <property type="entry name" value="TONB_DEPENDENT_REC_3"/>
    <property type="match status" value="1"/>
</dbReference>
<evidence type="ECO:0000256" key="11">
    <source>
        <dbReference type="SAM" id="SignalP"/>
    </source>
</evidence>
<evidence type="ECO:0000256" key="3">
    <source>
        <dbReference type="ARBA" id="ARBA00022452"/>
    </source>
</evidence>
<evidence type="ECO:0000256" key="10">
    <source>
        <dbReference type="SAM" id="MobiDB-lite"/>
    </source>
</evidence>
<evidence type="ECO:0000259" key="12">
    <source>
        <dbReference type="Pfam" id="PF00593"/>
    </source>
</evidence>
<organism evidence="14 15">
    <name type="scientific">Pararoseomonas baculiformis</name>
    <dbReference type="NCBI Taxonomy" id="2820812"/>
    <lineage>
        <taxon>Bacteria</taxon>
        <taxon>Pseudomonadati</taxon>
        <taxon>Pseudomonadota</taxon>
        <taxon>Alphaproteobacteria</taxon>
        <taxon>Acetobacterales</taxon>
        <taxon>Acetobacteraceae</taxon>
        <taxon>Pararoseomonas</taxon>
    </lineage>
</organism>
<keyword evidence="6 8" id="KW-0472">Membrane</keyword>
<proteinExistence type="inferred from homology"/>
<sequence length="751" mass="80017">MPASPARPFAATGFLALALLPAAATAQSPAVAVDSGAGSAVLVPEVTVTATRAPRPIEEVPQTVQVIEREEIDRQITLSPSPADAIARLVPGYSVTNGTISGASENFRGRDALVLLDGVPLNTPLRDVSRILALLDLNAVERIETVAGASSLYGAGATGGTINIITRRPTEDGVRVTTNAAIRAFTARPGRSLSPELSLGLQGRSGPFDVSGVISGRATGRAYDGNGRESPSDALLGQGGADRTETGNFFARFGYNLDAARRLEVTGTAIRLEQEPDYLTNYAGRKAVPDFNRPYTGLSVRERTESFSARYTDTDFALGSLSVVGFYNDVDKRFNYTEFSYPANSIVYYSGNPNSPTSPANQTRLLSRRFGANITIDTPLDGLVGDVLPGARFTWGGDVGHERTRQVLATGQDVFTPLEQTTLAAFGQLQVPLGPLTLRGGLRYERFDLSVDDFIRPAAYTALPVGGGLRGFVLPALRVTGGDFEYDNVTFNLGATLRLAEATELYGGFSQGFALPDVGSFTRRAGLTTSFTCPTTAPNCLRPGTSVSYASIGPDAQVVNNYELGLRHRGERYTAGLAGFVSTSEQGVTFEPATNTISQQPEVIYGIEANGSYEVTPQLVLAGLIAWREGRYDSDGNGSRDSYLPNNRIASPIRGVLSATYRFEEGTSFRVEGVGFTGRNQPINEAGTRYKTRAGATMNLAVATPLLGGELYAAAENLFDAAYQNPTATSVRNLPVEAYGRTVTVGFRRSF</sequence>
<evidence type="ECO:0000256" key="7">
    <source>
        <dbReference type="ARBA" id="ARBA00023237"/>
    </source>
</evidence>
<keyword evidence="3 8" id="KW-1134">Transmembrane beta strand</keyword>
<keyword evidence="7 8" id="KW-0998">Cell outer membrane</keyword>
<dbReference type="InterPro" id="IPR012910">
    <property type="entry name" value="Plug_dom"/>
</dbReference>
<dbReference type="InterPro" id="IPR037066">
    <property type="entry name" value="Plug_dom_sf"/>
</dbReference>
<gene>
    <name evidence="14" type="ORF">J8J14_16230</name>
</gene>
<evidence type="ECO:0000313" key="15">
    <source>
        <dbReference type="Proteomes" id="UP000681594"/>
    </source>
</evidence>
<keyword evidence="5 9" id="KW-0798">TonB box</keyword>
<feature type="domain" description="TonB-dependent receptor-like beta-barrel" evidence="12">
    <location>
        <begin position="263"/>
        <end position="704"/>
    </location>
</feature>
<feature type="chain" id="PRO_5045443778" evidence="11">
    <location>
        <begin position="27"/>
        <end position="751"/>
    </location>
</feature>
<reference evidence="14 15" key="1">
    <citation type="submission" date="2021-03" db="EMBL/GenBank/DDBJ databases">
        <authorList>
            <person name="So Y."/>
        </authorList>
    </citation>
    <scope>NUCLEOTIDE SEQUENCE [LARGE SCALE GENOMIC DNA]</scope>
    <source>
        <strain evidence="14 15">SSH11</strain>
    </source>
</reference>
<evidence type="ECO:0000256" key="1">
    <source>
        <dbReference type="ARBA" id="ARBA00004571"/>
    </source>
</evidence>
<comment type="similarity">
    <text evidence="8 9">Belongs to the TonB-dependent receptor family.</text>
</comment>
<evidence type="ECO:0000256" key="6">
    <source>
        <dbReference type="ARBA" id="ARBA00023136"/>
    </source>
</evidence>
<evidence type="ECO:0000256" key="9">
    <source>
        <dbReference type="RuleBase" id="RU003357"/>
    </source>
</evidence>
<evidence type="ECO:0000256" key="4">
    <source>
        <dbReference type="ARBA" id="ARBA00022692"/>
    </source>
</evidence>
<evidence type="ECO:0000259" key="13">
    <source>
        <dbReference type="Pfam" id="PF07715"/>
    </source>
</evidence>
<comment type="subcellular location">
    <subcellularLocation>
        <location evidence="1 8">Cell outer membrane</location>
        <topology evidence="1 8">Multi-pass membrane protein</topology>
    </subcellularLocation>
</comment>
<dbReference type="InterPro" id="IPR000531">
    <property type="entry name" value="Beta-barrel_TonB"/>
</dbReference>
<protein>
    <submittedName>
        <fullName evidence="14">TonB-dependent receptor</fullName>
    </submittedName>
</protein>
<keyword evidence="4 8" id="KW-0812">Transmembrane</keyword>
<dbReference type="Proteomes" id="UP000681594">
    <property type="component" value="Unassembled WGS sequence"/>
</dbReference>
<keyword evidence="14" id="KW-0675">Receptor</keyword>
<feature type="region of interest" description="Disordered" evidence="10">
    <location>
        <begin position="220"/>
        <end position="240"/>
    </location>
</feature>
<evidence type="ECO:0000313" key="14">
    <source>
        <dbReference type="EMBL" id="MBP0446322.1"/>
    </source>
</evidence>
<evidence type="ECO:0000256" key="8">
    <source>
        <dbReference type="PROSITE-ProRule" id="PRU01360"/>
    </source>
</evidence>
<dbReference type="PANTHER" id="PTHR30069">
    <property type="entry name" value="TONB-DEPENDENT OUTER MEMBRANE RECEPTOR"/>
    <property type="match status" value="1"/>
</dbReference>
<dbReference type="InterPro" id="IPR039426">
    <property type="entry name" value="TonB-dep_rcpt-like"/>
</dbReference>
<keyword evidence="2 8" id="KW-0813">Transport</keyword>
<keyword evidence="11" id="KW-0732">Signal</keyword>
<dbReference type="CDD" id="cd01347">
    <property type="entry name" value="ligand_gated_channel"/>
    <property type="match status" value="1"/>
</dbReference>
<dbReference type="SUPFAM" id="SSF56935">
    <property type="entry name" value="Porins"/>
    <property type="match status" value="1"/>
</dbReference>
<keyword evidence="15" id="KW-1185">Reference proteome</keyword>
<dbReference type="InterPro" id="IPR036942">
    <property type="entry name" value="Beta-barrel_TonB_sf"/>
</dbReference>
<dbReference type="Pfam" id="PF07715">
    <property type="entry name" value="Plug"/>
    <property type="match status" value="1"/>
</dbReference>
<dbReference type="PANTHER" id="PTHR30069:SF42">
    <property type="entry name" value="FERRIC AEROBACTIN RECEPTOR"/>
    <property type="match status" value="1"/>
</dbReference>
<feature type="domain" description="TonB-dependent receptor plug" evidence="13">
    <location>
        <begin position="57"/>
        <end position="161"/>
    </location>
</feature>
<dbReference type="Gene3D" id="2.40.170.20">
    <property type="entry name" value="TonB-dependent receptor, beta-barrel domain"/>
    <property type="match status" value="1"/>
</dbReference>
<evidence type="ECO:0000256" key="2">
    <source>
        <dbReference type="ARBA" id="ARBA00022448"/>
    </source>
</evidence>
<dbReference type="RefSeq" id="WP_209380595.1">
    <property type="nucleotide sequence ID" value="NZ_JAGIZB010000016.1"/>
</dbReference>
<accession>A0ABS4AH14</accession>
<evidence type="ECO:0000256" key="5">
    <source>
        <dbReference type="ARBA" id="ARBA00023077"/>
    </source>
</evidence>
<dbReference type="EMBL" id="JAGIZB010000016">
    <property type="protein sequence ID" value="MBP0446322.1"/>
    <property type="molecule type" value="Genomic_DNA"/>
</dbReference>
<feature type="signal peptide" evidence="11">
    <location>
        <begin position="1"/>
        <end position="26"/>
    </location>
</feature>
<name>A0ABS4AH14_9PROT</name>
<comment type="caution">
    <text evidence="14">The sequence shown here is derived from an EMBL/GenBank/DDBJ whole genome shotgun (WGS) entry which is preliminary data.</text>
</comment>
<dbReference type="Pfam" id="PF00593">
    <property type="entry name" value="TonB_dep_Rec_b-barrel"/>
    <property type="match status" value="1"/>
</dbReference>